<keyword evidence="1" id="KW-0812">Transmembrane</keyword>
<name>A0AAP4B8X7_9FIRM</name>
<dbReference type="Pfam" id="PF19597">
    <property type="entry name" value="TrbL_4"/>
    <property type="match status" value="1"/>
</dbReference>
<dbReference type="EMBL" id="JASGBQ010000005">
    <property type="protein sequence ID" value="MDI9241919.1"/>
    <property type="molecule type" value="Genomic_DNA"/>
</dbReference>
<keyword evidence="3" id="KW-1185">Reference proteome</keyword>
<evidence type="ECO:0000313" key="3">
    <source>
        <dbReference type="Proteomes" id="UP001300383"/>
    </source>
</evidence>
<proteinExistence type="predicted"/>
<feature type="transmembrane region" description="Helical" evidence="1">
    <location>
        <begin position="141"/>
        <end position="162"/>
    </location>
</feature>
<dbReference type="RefSeq" id="WP_283230421.1">
    <property type="nucleotide sequence ID" value="NZ_JASGBQ010000005.1"/>
</dbReference>
<evidence type="ECO:0000256" key="1">
    <source>
        <dbReference type="SAM" id="Phobius"/>
    </source>
</evidence>
<gene>
    <name evidence="2" type="ORF">QJ036_05425</name>
</gene>
<dbReference type="Proteomes" id="UP001300383">
    <property type="component" value="Unassembled WGS sequence"/>
</dbReference>
<keyword evidence="1" id="KW-0472">Membrane</keyword>
<feature type="transmembrane region" description="Helical" evidence="1">
    <location>
        <begin position="231"/>
        <end position="248"/>
    </location>
</feature>
<dbReference type="InterPro" id="IPR046084">
    <property type="entry name" value="TrbL_4"/>
</dbReference>
<organism evidence="2 3">
    <name type="scientific">Fusibacillus kribbianus</name>
    <dbReference type="NCBI Taxonomy" id="3044208"/>
    <lineage>
        <taxon>Bacteria</taxon>
        <taxon>Bacillati</taxon>
        <taxon>Bacillota</taxon>
        <taxon>Clostridia</taxon>
        <taxon>Lachnospirales</taxon>
        <taxon>Lachnospiraceae</taxon>
        <taxon>Fusibacillus</taxon>
    </lineage>
</organism>
<sequence>MLGWVSKQIGKFLLNLIEGMLDYFGDFLDNIFFKIADMNDNEIISSVVLFTTTLAITLLILMTIKQLFNVYLLQTVGDAESDPLDYVVKASIATALISCNGWIFSELMNFSKALSQDVTSSVDQGVTEMGKGILASIGDSLGPALLVFVILFLIIIISYFAFMVVAGIRGAELVLMKILFPIFAVDYVTETRERWSNFFSAYIICFVGYALQILCFQMFTRSFSYIEAGKFGTAVIATCGWAVLMLRAPKWLERFAYSSGLARQGGGTVRGMLRMMAFRGGRGL</sequence>
<dbReference type="AlphaFoldDB" id="A0AAP4B8X7"/>
<accession>A0AAP4B8X7</accession>
<feature type="transmembrane region" description="Helical" evidence="1">
    <location>
        <begin position="43"/>
        <end position="64"/>
    </location>
</feature>
<feature type="transmembrane region" description="Helical" evidence="1">
    <location>
        <begin position="199"/>
        <end position="219"/>
    </location>
</feature>
<comment type="caution">
    <text evidence="2">The sequence shown here is derived from an EMBL/GenBank/DDBJ whole genome shotgun (WGS) entry which is preliminary data.</text>
</comment>
<protein>
    <submittedName>
        <fullName evidence="2">DUF6102 family protein</fullName>
    </submittedName>
</protein>
<evidence type="ECO:0000313" key="2">
    <source>
        <dbReference type="EMBL" id="MDI9241919.1"/>
    </source>
</evidence>
<keyword evidence="1" id="KW-1133">Transmembrane helix</keyword>
<reference evidence="2 3" key="1">
    <citation type="submission" date="2023-05" db="EMBL/GenBank/DDBJ databases">
        <title>[ruminococcus] sp. nov., isolated from a pig farm feces dump.</title>
        <authorList>
            <person name="Chang Y.-H."/>
        </authorList>
    </citation>
    <scope>NUCLEOTIDE SEQUENCE [LARGE SCALE GENOMIC DNA]</scope>
    <source>
        <strain evidence="2 3">YH-rum2234</strain>
    </source>
</reference>